<dbReference type="Pfam" id="PF00905">
    <property type="entry name" value="Transpeptidase"/>
    <property type="match status" value="1"/>
</dbReference>
<dbReference type="GO" id="GO:0005886">
    <property type="term" value="C:plasma membrane"/>
    <property type="evidence" value="ECO:0007669"/>
    <property type="project" value="TreeGrafter"/>
</dbReference>
<dbReference type="RefSeq" id="WP_188883079.1">
    <property type="nucleotide sequence ID" value="NZ_BMOY01000042.1"/>
</dbReference>
<proteinExistence type="predicted"/>
<name>A0A917NNY4_9BACL</name>
<evidence type="ECO:0000256" key="1">
    <source>
        <dbReference type="SAM" id="Phobius"/>
    </source>
</evidence>
<dbReference type="PANTHER" id="PTHR30627">
    <property type="entry name" value="PEPTIDOGLYCAN D,D-TRANSPEPTIDASE"/>
    <property type="match status" value="1"/>
</dbReference>
<dbReference type="InterPro" id="IPR001460">
    <property type="entry name" value="PCN-bd_Tpept"/>
</dbReference>
<evidence type="ECO:0000259" key="2">
    <source>
        <dbReference type="Pfam" id="PF00905"/>
    </source>
</evidence>
<reference evidence="3" key="2">
    <citation type="submission" date="2020-09" db="EMBL/GenBank/DDBJ databases">
        <authorList>
            <person name="Sun Q."/>
            <person name="Ohkuma M."/>
        </authorList>
    </citation>
    <scope>NUCLEOTIDE SEQUENCE</scope>
    <source>
        <strain evidence="3">JCM 18487</strain>
    </source>
</reference>
<dbReference type="Gene3D" id="3.40.710.10">
    <property type="entry name" value="DD-peptidase/beta-lactamase superfamily"/>
    <property type="match status" value="1"/>
</dbReference>
<sequence length="530" mass="57223">MAYRVRRDKEKRHRRVSRLAWAMLAAWACLLLRLALVMLVPDWVAGVRATARWQDHIRARAELEHLRVVRTDDGRGRILFRNLEPWSGRRWEGRLALGRHLLFVAWHDERRRGPLWDPLVGTVGAPDVWPARDRAVPEQGQSGLVYAWDDWLHTGRPAYVAAWRPDEVRRGAPAGEVWQMPARPGWDVVTTIDPAWQEVASRALRQAGVPRGAVVVIDVATRDVLAAASWDANRPQRVVALEPAVPGSVFKLVTMAAALESLRLRPQSWFYCPGQFRAPGVRLRCWRAHGGLTLREALAASCDVAFAAAGLAVGAGGIAYLSHRLHLDTDGLARAGGRPALAGLLPGRVFLGTAADDGRIANTAIGQQDVRISPLAAANLAACIASGGWVADARLVRGLAHGGRVRIAFPPAARLQALSAWTAAQVGRAMRDAVISPRGTARALADAPLAVAAKTGTAELGTSPWVNGWLVGFMPYGQPRIAFCAFAERLPSAAAHRAVVRMAAEIAAAAARFEGGSLHTALRQPPAVGP</sequence>
<protein>
    <recommendedName>
        <fullName evidence="2">Penicillin-binding protein transpeptidase domain-containing protein</fullName>
    </recommendedName>
</protein>
<evidence type="ECO:0000313" key="3">
    <source>
        <dbReference type="EMBL" id="GGJ12011.1"/>
    </source>
</evidence>
<keyword evidence="1" id="KW-1133">Transmembrane helix</keyword>
<dbReference type="PANTHER" id="PTHR30627:SF24">
    <property type="entry name" value="PENICILLIN-BINDING PROTEIN 4B"/>
    <property type="match status" value="1"/>
</dbReference>
<reference evidence="3" key="1">
    <citation type="journal article" date="2014" name="Int. J. Syst. Evol. Microbiol.">
        <title>Complete genome sequence of Corynebacterium casei LMG S-19264T (=DSM 44701T), isolated from a smear-ripened cheese.</title>
        <authorList>
            <consortium name="US DOE Joint Genome Institute (JGI-PGF)"/>
            <person name="Walter F."/>
            <person name="Albersmeier A."/>
            <person name="Kalinowski J."/>
            <person name="Ruckert C."/>
        </authorList>
    </citation>
    <scope>NUCLEOTIDE SEQUENCE</scope>
    <source>
        <strain evidence="3">JCM 18487</strain>
    </source>
</reference>
<dbReference type="SUPFAM" id="SSF56601">
    <property type="entry name" value="beta-lactamase/transpeptidase-like"/>
    <property type="match status" value="1"/>
</dbReference>
<dbReference type="GO" id="GO:0071555">
    <property type="term" value="P:cell wall organization"/>
    <property type="evidence" value="ECO:0007669"/>
    <property type="project" value="TreeGrafter"/>
</dbReference>
<organism evidence="3 4">
    <name type="scientific">Alicyclobacillus cellulosilyticus</name>
    <dbReference type="NCBI Taxonomy" id="1003997"/>
    <lineage>
        <taxon>Bacteria</taxon>
        <taxon>Bacillati</taxon>
        <taxon>Bacillota</taxon>
        <taxon>Bacilli</taxon>
        <taxon>Bacillales</taxon>
        <taxon>Alicyclobacillaceae</taxon>
        <taxon>Alicyclobacillus</taxon>
    </lineage>
</organism>
<gene>
    <name evidence="3" type="ORF">GCM10010885_21740</name>
</gene>
<dbReference type="GO" id="GO:0008658">
    <property type="term" value="F:penicillin binding"/>
    <property type="evidence" value="ECO:0007669"/>
    <property type="project" value="InterPro"/>
</dbReference>
<keyword evidence="1" id="KW-0472">Membrane</keyword>
<accession>A0A917NNY4</accession>
<evidence type="ECO:0000313" key="4">
    <source>
        <dbReference type="Proteomes" id="UP000637695"/>
    </source>
</evidence>
<dbReference type="InterPro" id="IPR012338">
    <property type="entry name" value="Beta-lactam/transpept-like"/>
</dbReference>
<keyword evidence="1" id="KW-0812">Transmembrane</keyword>
<dbReference type="EMBL" id="BMOY01000042">
    <property type="protein sequence ID" value="GGJ12011.1"/>
    <property type="molecule type" value="Genomic_DNA"/>
</dbReference>
<feature type="transmembrane region" description="Helical" evidence="1">
    <location>
        <begin position="21"/>
        <end position="40"/>
    </location>
</feature>
<dbReference type="InterPro" id="IPR050515">
    <property type="entry name" value="Beta-lactam/transpept"/>
</dbReference>
<comment type="caution">
    <text evidence="3">The sequence shown here is derived from an EMBL/GenBank/DDBJ whole genome shotgun (WGS) entry which is preliminary data.</text>
</comment>
<dbReference type="AlphaFoldDB" id="A0A917NNY4"/>
<keyword evidence="4" id="KW-1185">Reference proteome</keyword>
<feature type="domain" description="Penicillin-binding protein transpeptidase" evidence="2">
    <location>
        <begin position="212"/>
        <end position="486"/>
    </location>
</feature>
<dbReference type="GO" id="GO:0071972">
    <property type="term" value="F:peptidoglycan L,D-transpeptidase activity"/>
    <property type="evidence" value="ECO:0007669"/>
    <property type="project" value="TreeGrafter"/>
</dbReference>
<dbReference type="Proteomes" id="UP000637695">
    <property type="component" value="Unassembled WGS sequence"/>
</dbReference>